<name>A0A0B1T7F4_OESDE</name>
<organism evidence="1 2">
    <name type="scientific">Oesophagostomum dentatum</name>
    <name type="common">Nodular worm</name>
    <dbReference type="NCBI Taxonomy" id="61180"/>
    <lineage>
        <taxon>Eukaryota</taxon>
        <taxon>Metazoa</taxon>
        <taxon>Ecdysozoa</taxon>
        <taxon>Nematoda</taxon>
        <taxon>Chromadorea</taxon>
        <taxon>Rhabditida</taxon>
        <taxon>Rhabditina</taxon>
        <taxon>Rhabditomorpha</taxon>
        <taxon>Strongyloidea</taxon>
        <taxon>Strongylidae</taxon>
        <taxon>Oesophagostomum</taxon>
    </lineage>
</organism>
<sequence length="131" mass="15286">MRKKLGFMGTNTKYCHMIRDANKLTRVLFCEDMLANGTTFTDCVFTDKCTIQADCSTRKRFVLKNDFYSRLRTRAKHPAKVHIWAGISMRRPTNIVIISGSTRIDSELYCKFIERAYLSFVENTNNGRKER</sequence>
<dbReference type="InterPro" id="IPR036397">
    <property type="entry name" value="RNaseH_sf"/>
</dbReference>
<dbReference type="EMBL" id="KN550932">
    <property type="protein sequence ID" value="KHJ93134.1"/>
    <property type="molecule type" value="Genomic_DNA"/>
</dbReference>
<dbReference type="OrthoDB" id="5811751at2759"/>
<dbReference type="AlphaFoldDB" id="A0A0B1T7F4"/>
<evidence type="ECO:0000313" key="2">
    <source>
        <dbReference type="Proteomes" id="UP000053660"/>
    </source>
</evidence>
<proteinExistence type="predicted"/>
<evidence type="ECO:0000313" key="1">
    <source>
        <dbReference type="EMBL" id="KHJ93134.1"/>
    </source>
</evidence>
<reference evidence="1 2" key="1">
    <citation type="submission" date="2014-03" db="EMBL/GenBank/DDBJ databases">
        <title>Draft genome of the hookworm Oesophagostomum dentatum.</title>
        <authorList>
            <person name="Mitreva M."/>
        </authorList>
    </citation>
    <scope>NUCLEOTIDE SEQUENCE [LARGE SCALE GENOMIC DNA]</scope>
    <source>
        <strain evidence="1 2">OD-Hann</strain>
    </source>
</reference>
<gene>
    <name evidence="1" type="ORF">OESDEN_06960</name>
</gene>
<dbReference type="Gene3D" id="3.30.420.10">
    <property type="entry name" value="Ribonuclease H-like superfamily/Ribonuclease H"/>
    <property type="match status" value="1"/>
</dbReference>
<keyword evidence="2" id="KW-1185">Reference proteome</keyword>
<dbReference type="GO" id="GO:0003676">
    <property type="term" value="F:nucleic acid binding"/>
    <property type="evidence" value="ECO:0007669"/>
    <property type="project" value="InterPro"/>
</dbReference>
<dbReference type="Proteomes" id="UP000053660">
    <property type="component" value="Unassembled WGS sequence"/>
</dbReference>
<accession>A0A0B1T7F4</accession>
<protein>
    <submittedName>
        <fullName evidence="1">Uncharacterized protein</fullName>
    </submittedName>
</protein>